<dbReference type="Proteomes" id="UP000605361">
    <property type="component" value="Unassembled WGS sequence"/>
</dbReference>
<reference evidence="7" key="1">
    <citation type="submission" date="2020-11" db="EMBL/GenBank/DDBJ databases">
        <title>Whole-genome analyses of Nonomuraea sp. K274.</title>
        <authorList>
            <person name="Veyisoglu A."/>
        </authorList>
    </citation>
    <scope>NUCLEOTIDE SEQUENCE</scope>
    <source>
        <strain evidence="7">K274</strain>
    </source>
</reference>
<dbReference type="InterPro" id="IPR050416">
    <property type="entry name" value="FAD-linked_Oxidoreductase"/>
</dbReference>
<accession>A0A931F3Y2</accession>
<gene>
    <name evidence="7" type="ORF">ITP53_41750</name>
</gene>
<dbReference type="InterPro" id="IPR006093">
    <property type="entry name" value="Oxy_OxRdtase_FAD_BS"/>
</dbReference>
<dbReference type="PANTHER" id="PTHR42973">
    <property type="entry name" value="BINDING OXIDOREDUCTASE, PUTATIVE (AFU_ORTHOLOGUE AFUA_1G17690)-RELATED"/>
    <property type="match status" value="1"/>
</dbReference>
<organism evidence="7 8">
    <name type="scientific">Nonomuraea cypriaca</name>
    <dbReference type="NCBI Taxonomy" id="1187855"/>
    <lineage>
        <taxon>Bacteria</taxon>
        <taxon>Bacillati</taxon>
        <taxon>Actinomycetota</taxon>
        <taxon>Actinomycetes</taxon>
        <taxon>Streptosporangiales</taxon>
        <taxon>Streptosporangiaceae</taxon>
        <taxon>Nonomuraea</taxon>
    </lineage>
</organism>
<comment type="caution">
    <text evidence="7">The sequence shown here is derived from an EMBL/GenBank/DDBJ whole genome shotgun (WGS) entry which is preliminary data.</text>
</comment>
<feature type="domain" description="FAD-binding PCMH-type" evidence="6">
    <location>
        <begin position="55"/>
        <end position="223"/>
    </location>
</feature>
<evidence type="ECO:0000256" key="3">
    <source>
        <dbReference type="ARBA" id="ARBA00022630"/>
    </source>
</evidence>
<keyword evidence="3" id="KW-0285">Flavoprotein</keyword>
<dbReference type="EMBL" id="JADOGI010000193">
    <property type="protein sequence ID" value="MBF8192097.1"/>
    <property type="molecule type" value="Genomic_DNA"/>
</dbReference>
<dbReference type="InterPro" id="IPR012951">
    <property type="entry name" value="BBE"/>
</dbReference>
<keyword evidence="8" id="KW-1185">Reference proteome</keyword>
<dbReference type="AlphaFoldDB" id="A0A931F3Y2"/>
<evidence type="ECO:0000259" key="6">
    <source>
        <dbReference type="PROSITE" id="PS51387"/>
    </source>
</evidence>
<comment type="cofactor">
    <cofactor evidence="1">
        <name>FAD</name>
        <dbReference type="ChEBI" id="CHEBI:57692"/>
    </cofactor>
</comment>
<dbReference type="InterPro" id="IPR016169">
    <property type="entry name" value="FAD-bd_PCMH_sub2"/>
</dbReference>
<dbReference type="Pfam" id="PF08031">
    <property type="entry name" value="BBE"/>
    <property type="match status" value="1"/>
</dbReference>
<dbReference type="InterPro" id="IPR016167">
    <property type="entry name" value="FAD-bd_PCMH_sub1"/>
</dbReference>
<keyword evidence="5" id="KW-0560">Oxidoreductase</keyword>
<proteinExistence type="inferred from homology"/>
<evidence type="ECO:0000256" key="1">
    <source>
        <dbReference type="ARBA" id="ARBA00001974"/>
    </source>
</evidence>
<dbReference type="PROSITE" id="PS00862">
    <property type="entry name" value="OX2_COVAL_FAD"/>
    <property type="match status" value="1"/>
</dbReference>
<dbReference type="GO" id="GO:0071949">
    <property type="term" value="F:FAD binding"/>
    <property type="evidence" value="ECO:0007669"/>
    <property type="project" value="InterPro"/>
</dbReference>
<evidence type="ECO:0000256" key="2">
    <source>
        <dbReference type="ARBA" id="ARBA00005466"/>
    </source>
</evidence>
<keyword evidence="4" id="KW-0274">FAD</keyword>
<dbReference type="InterPro" id="IPR006094">
    <property type="entry name" value="Oxid_FAD_bind_N"/>
</dbReference>
<dbReference type="PROSITE" id="PS51387">
    <property type="entry name" value="FAD_PCMH"/>
    <property type="match status" value="1"/>
</dbReference>
<dbReference type="InterPro" id="IPR016166">
    <property type="entry name" value="FAD-bd_PCMH"/>
</dbReference>
<dbReference type="Gene3D" id="3.40.462.20">
    <property type="match status" value="1"/>
</dbReference>
<sequence length="463" mass="49527">MDRRDFLGVAALAPLALSAPPPNWARLRSRLAGTLVLPGDSGYPAARRVYNPAFDRVKPGGVAYCANAADVSACLAFARANGVPVTSRSGGHSYAGWSTGSGLVIDVSRMSSVAYADGRAVVGAGAKLIDVYDRLSRHGVSIPAGSCPTVGIAGLTLGGGIGVVSRKYGLTCDVLTSVRVVTADGRLLTCDARHHEGLYWSCRGGGGGNFGVAVSFTFRTHEAPGLTVFFLRWPWSRARAALREWQAWGPSAPDELWSSLHLGRSAGGLDVELVGTYAGRRSALDRLLAPLVARIGRPSSRSVRRASHLDAMKIMGGCASMSVSQCRRMPRATFSAKSHLAYRRLPADGVRALVDGVARGGRHSVLLDAMGGAIGRVGPAATAFPHRAAIFSAQYYTEGTNRRWLRGIHTEMSRYFGDHGYVNYIDPDLRNWRSAYYGDNAARLAEVKATYDPDRLFRLPHGV</sequence>
<evidence type="ECO:0000313" key="8">
    <source>
        <dbReference type="Proteomes" id="UP000605361"/>
    </source>
</evidence>
<protein>
    <submittedName>
        <fullName evidence="7">FAD-binding oxidoreductase</fullName>
    </submittedName>
</protein>
<dbReference type="PANTHER" id="PTHR42973:SF39">
    <property type="entry name" value="FAD-BINDING PCMH-TYPE DOMAIN-CONTAINING PROTEIN"/>
    <property type="match status" value="1"/>
</dbReference>
<evidence type="ECO:0000313" key="7">
    <source>
        <dbReference type="EMBL" id="MBF8192097.1"/>
    </source>
</evidence>
<dbReference type="Gene3D" id="3.30.43.10">
    <property type="entry name" value="Uridine Diphospho-n-acetylenolpyruvylglucosamine Reductase, domain 2"/>
    <property type="match status" value="1"/>
</dbReference>
<dbReference type="InterPro" id="IPR036318">
    <property type="entry name" value="FAD-bd_PCMH-like_sf"/>
</dbReference>
<comment type="similarity">
    <text evidence="2">Belongs to the oxygen-dependent FAD-linked oxidoreductase family.</text>
</comment>
<dbReference type="Pfam" id="PF01565">
    <property type="entry name" value="FAD_binding_4"/>
    <property type="match status" value="1"/>
</dbReference>
<dbReference type="Gene3D" id="3.30.465.10">
    <property type="match status" value="1"/>
</dbReference>
<evidence type="ECO:0000256" key="4">
    <source>
        <dbReference type="ARBA" id="ARBA00022827"/>
    </source>
</evidence>
<name>A0A931F3Y2_9ACTN</name>
<dbReference type="GO" id="GO:0016491">
    <property type="term" value="F:oxidoreductase activity"/>
    <property type="evidence" value="ECO:0007669"/>
    <property type="project" value="UniProtKB-KW"/>
</dbReference>
<dbReference type="SUPFAM" id="SSF56176">
    <property type="entry name" value="FAD-binding/transporter-associated domain-like"/>
    <property type="match status" value="1"/>
</dbReference>
<evidence type="ECO:0000256" key="5">
    <source>
        <dbReference type="ARBA" id="ARBA00023002"/>
    </source>
</evidence>
<dbReference type="RefSeq" id="WP_195901003.1">
    <property type="nucleotide sequence ID" value="NZ_JADOGI010000193.1"/>
</dbReference>